<dbReference type="GeneID" id="95393776"/>
<keyword evidence="2" id="KW-1185">Reference proteome</keyword>
<protein>
    <submittedName>
        <fullName evidence="1">Uncharacterized protein</fullName>
    </submittedName>
</protein>
<evidence type="ECO:0000313" key="2">
    <source>
        <dbReference type="Proteomes" id="UP000579945"/>
    </source>
</evidence>
<organism evidence="1 2">
    <name type="scientific">Nonomuraea dietziae</name>
    <dbReference type="NCBI Taxonomy" id="65515"/>
    <lineage>
        <taxon>Bacteria</taxon>
        <taxon>Bacillati</taxon>
        <taxon>Actinomycetota</taxon>
        <taxon>Actinomycetes</taxon>
        <taxon>Streptosporangiales</taxon>
        <taxon>Streptosporangiaceae</taxon>
        <taxon>Nonomuraea</taxon>
    </lineage>
</organism>
<proteinExistence type="predicted"/>
<evidence type="ECO:0000313" key="1">
    <source>
        <dbReference type="EMBL" id="MBB3731699.1"/>
    </source>
</evidence>
<dbReference type="AlphaFoldDB" id="A0A7W5V978"/>
<accession>A0A7W5V978</accession>
<sequence length="182" mass="20736">MAKAFWIDQELDRDRDGRYGAHVRKHVEEFADSFGDIAPVTFACIAWRMAVPPSISPGHVRWDRRVLEASCVRNTWDGTLTAEVRMVSPLPEQLTSSREWWRDRGWRGWQEIFGQYVEPTQEDLTRGPFMRASLLVQAPIPLEELPPAPQGPHDGVEEAAHRALAVLVKELNALLAPVLDRF</sequence>
<reference evidence="1 2" key="1">
    <citation type="submission" date="2020-08" db="EMBL/GenBank/DDBJ databases">
        <title>Sequencing the genomes of 1000 actinobacteria strains.</title>
        <authorList>
            <person name="Klenk H.-P."/>
        </authorList>
    </citation>
    <scope>NUCLEOTIDE SEQUENCE [LARGE SCALE GENOMIC DNA]</scope>
    <source>
        <strain evidence="1 2">DSM 44320</strain>
    </source>
</reference>
<gene>
    <name evidence="1" type="ORF">FHR33_007559</name>
</gene>
<dbReference type="Proteomes" id="UP000579945">
    <property type="component" value="Unassembled WGS sequence"/>
</dbReference>
<dbReference type="RefSeq" id="WP_312895893.1">
    <property type="nucleotide sequence ID" value="NZ_BAAAXX010000013.1"/>
</dbReference>
<dbReference type="EMBL" id="JACIBV010000001">
    <property type="protein sequence ID" value="MBB3731699.1"/>
    <property type="molecule type" value="Genomic_DNA"/>
</dbReference>
<name>A0A7W5V978_9ACTN</name>
<comment type="caution">
    <text evidence="1">The sequence shown here is derived from an EMBL/GenBank/DDBJ whole genome shotgun (WGS) entry which is preliminary data.</text>
</comment>